<gene>
    <name evidence="1" type="ORF">IW256_002123</name>
</gene>
<reference evidence="1" key="1">
    <citation type="submission" date="2020-11" db="EMBL/GenBank/DDBJ databases">
        <title>Sequencing the genomes of 1000 actinobacteria strains.</title>
        <authorList>
            <person name="Klenk H.-P."/>
        </authorList>
    </citation>
    <scope>NUCLEOTIDE SEQUENCE</scope>
    <source>
        <strain evidence="1">DSM 43175</strain>
    </source>
</reference>
<dbReference type="SUPFAM" id="SSF55961">
    <property type="entry name" value="Bet v1-like"/>
    <property type="match status" value="1"/>
</dbReference>
<dbReference type="AlphaFoldDB" id="A0A931GI65"/>
<dbReference type="Gene3D" id="3.30.530.20">
    <property type="match status" value="1"/>
</dbReference>
<dbReference type="EMBL" id="JADOUA010000001">
    <property type="protein sequence ID" value="MBG6088010.1"/>
    <property type="molecule type" value="Genomic_DNA"/>
</dbReference>
<comment type="caution">
    <text evidence="1">The sequence shown here is derived from an EMBL/GenBank/DDBJ whole genome shotgun (WGS) entry which is preliminary data.</text>
</comment>
<sequence>MRFEISLDIDASPETVWAHLIDIERWPETTASVTRVERLDDGPFGMGSRARMQQPRMPAAIWTVTGFDPGRSFTWESRTPGVVTTGGHFLDPGGDTVSLRLTLDQKGPAAPLVSLLYGRLTRRYVTMEAEGLKLRCETHRSET</sequence>
<evidence type="ECO:0000313" key="2">
    <source>
        <dbReference type="Proteomes" id="UP000614047"/>
    </source>
</evidence>
<dbReference type="Proteomes" id="UP000614047">
    <property type="component" value="Unassembled WGS sequence"/>
</dbReference>
<protein>
    <submittedName>
        <fullName evidence="1">Membrane protein</fullName>
    </submittedName>
</protein>
<organism evidence="1 2">
    <name type="scientific">Actinomadura viridis</name>
    <dbReference type="NCBI Taxonomy" id="58110"/>
    <lineage>
        <taxon>Bacteria</taxon>
        <taxon>Bacillati</taxon>
        <taxon>Actinomycetota</taxon>
        <taxon>Actinomycetes</taxon>
        <taxon>Streptosporangiales</taxon>
        <taxon>Thermomonosporaceae</taxon>
        <taxon>Actinomadura</taxon>
    </lineage>
</organism>
<keyword evidence="2" id="KW-1185">Reference proteome</keyword>
<dbReference type="Pfam" id="PF10604">
    <property type="entry name" value="Polyketide_cyc2"/>
    <property type="match status" value="1"/>
</dbReference>
<evidence type="ECO:0000313" key="1">
    <source>
        <dbReference type="EMBL" id="MBG6088010.1"/>
    </source>
</evidence>
<accession>A0A931GI65</accession>
<dbReference type="InterPro" id="IPR019587">
    <property type="entry name" value="Polyketide_cyclase/dehydratase"/>
</dbReference>
<proteinExistence type="predicted"/>
<name>A0A931GI65_9ACTN</name>
<dbReference type="InterPro" id="IPR023393">
    <property type="entry name" value="START-like_dom_sf"/>
</dbReference>
<dbReference type="RefSeq" id="WP_197010794.1">
    <property type="nucleotide sequence ID" value="NZ_BAABES010000008.1"/>
</dbReference>